<dbReference type="SUPFAM" id="SSF53850">
    <property type="entry name" value="Periplasmic binding protein-like II"/>
    <property type="match status" value="1"/>
</dbReference>
<evidence type="ECO:0000256" key="1">
    <source>
        <dbReference type="ARBA" id="ARBA00004651"/>
    </source>
</evidence>
<dbReference type="InterPro" id="IPR052192">
    <property type="entry name" value="Insect_Ionotropic_Sensory_Rcpt"/>
</dbReference>
<dbReference type="Proteomes" id="UP000719412">
    <property type="component" value="Unassembled WGS sequence"/>
</dbReference>
<dbReference type="EMBL" id="JABDTM020007379">
    <property type="protein sequence ID" value="KAH0821554.1"/>
    <property type="molecule type" value="Genomic_DNA"/>
</dbReference>
<name>A0A8J6HVP9_TENMO</name>
<protein>
    <submittedName>
        <fullName evidence="9">Uncharacterized protein</fullName>
    </submittedName>
</protein>
<dbReference type="GO" id="GO:0005886">
    <property type="term" value="C:plasma membrane"/>
    <property type="evidence" value="ECO:0007669"/>
    <property type="project" value="UniProtKB-SubCell"/>
</dbReference>
<keyword evidence="6" id="KW-0675">Receptor</keyword>
<reference evidence="9" key="2">
    <citation type="submission" date="2021-08" db="EMBL/GenBank/DDBJ databases">
        <authorList>
            <person name="Eriksson T."/>
        </authorList>
    </citation>
    <scope>NUCLEOTIDE SEQUENCE</scope>
    <source>
        <strain evidence="9">Stoneville</strain>
        <tissue evidence="9">Whole head</tissue>
    </source>
</reference>
<proteinExistence type="predicted"/>
<evidence type="ECO:0000256" key="4">
    <source>
        <dbReference type="ARBA" id="ARBA00022989"/>
    </source>
</evidence>
<evidence type="ECO:0000256" key="3">
    <source>
        <dbReference type="ARBA" id="ARBA00022692"/>
    </source>
</evidence>
<dbReference type="PANTHER" id="PTHR42643:SF38">
    <property type="entry name" value="IONOTROPIC RECEPTOR 100A"/>
    <property type="match status" value="1"/>
</dbReference>
<feature type="transmembrane region" description="Helical" evidence="8">
    <location>
        <begin position="73"/>
        <end position="94"/>
    </location>
</feature>
<organism evidence="9 10">
    <name type="scientific">Tenebrio molitor</name>
    <name type="common">Yellow mealworm beetle</name>
    <dbReference type="NCBI Taxonomy" id="7067"/>
    <lineage>
        <taxon>Eukaryota</taxon>
        <taxon>Metazoa</taxon>
        <taxon>Ecdysozoa</taxon>
        <taxon>Arthropoda</taxon>
        <taxon>Hexapoda</taxon>
        <taxon>Insecta</taxon>
        <taxon>Pterygota</taxon>
        <taxon>Neoptera</taxon>
        <taxon>Endopterygota</taxon>
        <taxon>Coleoptera</taxon>
        <taxon>Polyphaga</taxon>
        <taxon>Cucujiformia</taxon>
        <taxon>Tenebrionidae</taxon>
        <taxon>Tenebrio</taxon>
    </lineage>
</organism>
<dbReference type="AlphaFoldDB" id="A0A8J6HVP9"/>
<evidence type="ECO:0000256" key="5">
    <source>
        <dbReference type="ARBA" id="ARBA00023136"/>
    </source>
</evidence>
<accession>A0A8J6HVP9</accession>
<keyword evidence="2" id="KW-1003">Cell membrane</keyword>
<evidence type="ECO:0000256" key="6">
    <source>
        <dbReference type="ARBA" id="ARBA00023170"/>
    </source>
</evidence>
<keyword evidence="10" id="KW-1185">Reference proteome</keyword>
<sequence length="472" mass="54633">MCVVVPKAAKLPSWVSVMNSFTGPTRFVILLTSIICTMFWYWISSKPFAKASWTMFSILLGTPTKLVPRTGQYLFLAACMVFSIIILGVFQGSLFKNYTTTTYYADIDTLEELDQSGLPVAMTVWRFMKADSDLMRRLQNKTIRKYQDSIDSVAYQRNIAMCETKSYLQFLMKTKYVDNDGSPLLHVVDECLTTFLMGNLMPKGSAFLTVFNNVITKVTEAGLTVKWDNDIVDSLTVEQMINLSRNQASMIYTEDYWLVYQSHFLFVNFLTVQVLQTSKHRSALNQFTQSAIKIMNSYDYIISIKTKEKFLTENIEPRLHYYNATVRHGVLPDFGPIERKELIQMKSLISDAAEGYVIVAWHPKVVHQFLDQDYRIVVPKVRATYALQFIFSTTHLCKTVKIEMDNLLRRLWLEYNVVNVIAQSMCSCDTSKIYIFRPFIKTDNLWGLTEYYHLQEVVTNFRVITNPLKNFN</sequence>
<keyword evidence="4 8" id="KW-1133">Transmembrane helix</keyword>
<comment type="subcellular location">
    <subcellularLocation>
        <location evidence="1">Cell membrane</location>
        <topology evidence="1">Multi-pass membrane protein</topology>
    </subcellularLocation>
</comment>
<evidence type="ECO:0000313" key="9">
    <source>
        <dbReference type="EMBL" id="KAH0821554.1"/>
    </source>
</evidence>
<keyword evidence="3 8" id="KW-0812">Transmembrane</keyword>
<evidence type="ECO:0000256" key="7">
    <source>
        <dbReference type="ARBA" id="ARBA00023180"/>
    </source>
</evidence>
<evidence type="ECO:0000313" key="10">
    <source>
        <dbReference type="Proteomes" id="UP000719412"/>
    </source>
</evidence>
<gene>
    <name evidence="9" type="ORF">GEV33_001237</name>
</gene>
<evidence type="ECO:0000256" key="8">
    <source>
        <dbReference type="SAM" id="Phobius"/>
    </source>
</evidence>
<evidence type="ECO:0000256" key="2">
    <source>
        <dbReference type="ARBA" id="ARBA00022475"/>
    </source>
</evidence>
<dbReference type="PANTHER" id="PTHR42643">
    <property type="entry name" value="IONOTROPIC RECEPTOR 20A-RELATED"/>
    <property type="match status" value="1"/>
</dbReference>
<keyword evidence="7" id="KW-0325">Glycoprotein</keyword>
<comment type="caution">
    <text evidence="9">The sequence shown here is derived from an EMBL/GenBank/DDBJ whole genome shotgun (WGS) entry which is preliminary data.</text>
</comment>
<feature type="transmembrane region" description="Helical" evidence="8">
    <location>
        <begin position="24"/>
        <end position="43"/>
    </location>
</feature>
<reference evidence="9" key="1">
    <citation type="journal article" date="2020" name="J Insects Food Feed">
        <title>The yellow mealworm (Tenebrio molitor) genome: a resource for the emerging insects as food and feed industry.</title>
        <authorList>
            <person name="Eriksson T."/>
            <person name="Andere A."/>
            <person name="Kelstrup H."/>
            <person name="Emery V."/>
            <person name="Picard C."/>
        </authorList>
    </citation>
    <scope>NUCLEOTIDE SEQUENCE</scope>
    <source>
        <strain evidence="9">Stoneville</strain>
        <tissue evidence="9">Whole head</tissue>
    </source>
</reference>
<keyword evidence="5 8" id="KW-0472">Membrane</keyword>